<dbReference type="GO" id="GO:0008757">
    <property type="term" value="F:S-adenosylmethionine-dependent methyltransferase activity"/>
    <property type="evidence" value="ECO:0007669"/>
    <property type="project" value="InterPro"/>
</dbReference>
<feature type="compositionally biased region" description="Polar residues" evidence="3">
    <location>
        <begin position="469"/>
        <end position="480"/>
    </location>
</feature>
<evidence type="ECO:0000259" key="4">
    <source>
        <dbReference type="Pfam" id="PF08241"/>
    </source>
</evidence>
<feature type="compositionally biased region" description="Low complexity" evidence="3">
    <location>
        <begin position="1263"/>
        <end position="1305"/>
    </location>
</feature>
<feature type="compositionally biased region" description="Low complexity" evidence="3">
    <location>
        <begin position="238"/>
        <end position="247"/>
    </location>
</feature>
<feature type="region of interest" description="Disordered" evidence="3">
    <location>
        <begin position="981"/>
        <end position="1105"/>
    </location>
</feature>
<feature type="compositionally biased region" description="Low complexity" evidence="3">
    <location>
        <begin position="275"/>
        <end position="285"/>
    </location>
</feature>
<dbReference type="GO" id="GO:0005634">
    <property type="term" value="C:nucleus"/>
    <property type="evidence" value="ECO:0007669"/>
    <property type="project" value="TreeGrafter"/>
</dbReference>
<feature type="compositionally biased region" description="Low complexity" evidence="3">
    <location>
        <begin position="1244"/>
        <end position="1256"/>
    </location>
</feature>
<dbReference type="EMBL" id="VIIS01000289">
    <property type="protein sequence ID" value="KAF0310800.1"/>
    <property type="molecule type" value="Genomic_DNA"/>
</dbReference>
<dbReference type="Proteomes" id="UP000440578">
    <property type="component" value="Unassembled WGS sequence"/>
</dbReference>
<comment type="caution">
    <text evidence="5">The sequence shown here is derived from an EMBL/GenBank/DDBJ whole genome shotgun (WGS) entry which is preliminary data.</text>
</comment>
<keyword evidence="1 5" id="KW-0489">Methyltransferase</keyword>
<feature type="compositionally biased region" description="Low complexity" evidence="3">
    <location>
        <begin position="1196"/>
        <end position="1237"/>
    </location>
</feature>
<feature type="domain" description="Methyltransferase type 11" evidence="4">
    <location>
        <begin position="127"/>
        <end position="215"/>
    </location>
</feature>
<keyword evidence="2 5" id="KW-0808">Transferase</keyword>
<dbReference type="InterPro" id="IPR029063">
    <property type="entry name" value="SAM-dependent_MTases_sf"/>
</dbReference>
<dbReference type="SUPFAM" id="SSF53335">
    <property type="entry name" value="S-adenosyl-L-methionine-dependent methyltransferases"/>
    <property type="match status" value="1"/>
</dbReference>
<dbReference type="OrthoDB" id="6379080at2759"/>
<dbReference type="GO" id="GO:0002098">
    <property type="term" value="P:tRNA wobble uridine modification"/>
    <property type="evidence" value="ECO:0007669"/>
    <property type="project" value="TreeGrafter"/>
</dbReference>
<feature type="region of interest" description="Disordered" evidence="3">
    <location>
        <begin position="1135"/>
        <end position="1381"/>
    </location>
</feature>
<feature type="region of interest" description="Disordered" evidence="3">
    <location>
        <begin position="681"/>
        <end position="795"/>
    </location>
</feature>
<feature type="region of interest" description="Disordered" evidence="3">
    <location>
        <begin position="822"/>
        <end position="848"/>
    </location>
</feature>
<feature type="region of interest" description="Disordered" evidence="3">
    <location>
        <begin position="335"/>
        <end position="372"/>
    </location>
</feature>
<feature type="compositionally biased region" description="Polar residues" evidence="3">
    <location>
        <begin position="827"/>
        <end position="838"/>
    </location>
</feature>
<dbReference type="GO" id="GO:0106335">
    <property type="term" value="F:tRNA (5-carboxymethyluridine(34)-5-O)-methyltransferase activity"/>
    <property type="evidence" value="ECO:0007669"/>
    <property type="project" value="TreeGrafter"/>
</dbReference>
<feature type="compositionally biased region" description="Pro residues" evidence="3">
    <location>
        <begin position="718"/>
        <end position="727"/>
    </location>
</feature>
<dbReference type="PANTHER" id="PTHR13069">
    <property type="entry name" value="ALKYLATED DNA REPAIR PROTEIN ALKB HOMOLOG 8"/>
    <property type="match status" value="1"/>
</dbReference>
<feature type="compositionally biased region" description="Low complexity" evidence="3">
    <location>
        <begin position="306"/>
        <end position="318"/>
    </location>
</feature>
<sequence>MPPLEEADEAARRDREARSLALEKTYVHDVYRLKARQFTESRHRPWPRVRQFLAELEPGSLVCDVASDAEPLSSHSQVSRQTGLAEPASVCTGLTEPASARTGLTEPASVRTGLCQASYRTDLTFPGCGDGKYLTLNADAFFIGGDHCERLAAAAAQRTRQQVVVCDALSLPFRDESVDAAVSVAVIHHLATTERRVRALRELARVLRIGGRLIVTVWAMEQRARKFESQDVLVPWDQSQSQSSSDQTSAAAEPDVTSTASEEDLLAYNAFTQNSDSDSTRSSRFLSRRATRRPRRVRAIDPKLPSSSQSSSDLSSPSESCYSFVRRALQKLARRGEIGAGRPRSFSPWPETSDAKPDAKADAKPAEDDDQLIEIRLDDDVSALEESTIANRGVPVAGQLATFKSHSVGDVWSLLAALRGAKRPDGTEERRGEAGRTSLPTDRPRSCPFDSVGLDSTQRRQIPARSANRKSVTFSTQSLTLPRDRPPPSDVVTAKSKSDSVLDARVRSCELLRAALSTVPETREAMDEAREVTDEAREAGDETRTRQKPALVRQQRCEEAVRRLSEAEANAVDTRIGRLTGKQSSLNENLIHSDRLLEREKLQSEIVKQRSLNDSYLYGKLENAETMPQDGFLASYKRLKIIRDSLGKLSESLEKIAENEPPTSSLKNGFVKMVRNWTDGGTAHAEHTDSSVDEPDPQTTDAECPESSQSSSETCRVPDPPPIPPVPVQVSGPAANPDRSNAPPADLSAKPVTPATGSRIERRAMYRFASRERRTSKEESSDSSKENSFQSDTSLDSEDSCVSVIFVPKRETATNAVTENGVKPRSCSVSTTNNSFRKSSAPPPADSVNNNVQVKLDAAAAAGALLDRRCMSSAVPSRSAGAARVELVTAAPVSALALQPSGGLEVVRRPGVQGLRAAGRAAPAFLTFEVFHPETDDLDSESSCGSSSDSSACSVLSQLADWPSSQELLDLDRDIELQQQEQREAEEGGTSKQNTRPPLSSKTSSAETLEPADRAAAGTAAAASAGSVGSEFRSASPNKLVSVDRVPAGPPSTTGRPPVTLSGGPEPRDAPGSGSGPTALSSVIDESAPRAESSVGADTAGEDPGRAAVTAVEGNSDAAEIDDVAKGGVVGTAVRSEECSGESGGSGVTRCDPEQPAAVSGARCRRKVTLARLDAPPLERVAEEAETAAVRRRPVSSLGSASSMSEAETSRPPALAAARASSLSSSSAGSVGRRAPSLATARASPSSPWSSGSSVSDGLRAPSLATGRGSLTSTLSSASSLWTSDGSRAGHSHSWGSSRSTSDGATSLTEPSGAESPAGRPAADSATTARRIFDQAEADAAAAEVAAAAAAAAASEGSPEEADSQEASSEGSPRPDQGGTFGHHRYYHVFREGELDRLISKYVDNLHIISSYYDHANWCVVAEKVQVWTI</sequence>
<name>A0A6A4X3W3_AMPAM</name>
<evidence type="ECO:0000256" key="3">
    <source>
        <dbReference type="SAM" id="MobiDB-lite"/>
    </source>
</evidence>
<dbReference type="GO" id="GO:0005737">
    <property type="term" value="C:cytoplasm"/>
    <property type="evidence" value="ECO:0007669"/>
    <property type="project" value="TreeGrafter"/>
</dbReference>
<feature type="region of interest" description="Disordered" evidence="3">
    <location>
        <begin position="238"/>
        <end position="318"/>
    </location>
</feature>
<protein>
    <submittedName>
        <fullName evidence="5">Putative tRNA methyltransferase 9B</fullName>
    </submittedName>
</protein>
<proteinExistence type="predicted"/>
<feature type="compositionally biased region" description="Basic and acidic residues" evidence="3">
    <location>
        <begin position="353"/>
        <end position="366"/>
    </location>
</feature>
<dbReference type="GO" id="GO:0030488">
    <property type="term" value="P:tRNA methylation"/>
    <property type="evidence" value="ECO:0007669"/>
    <property type="project" value="TreeGrafter"/>
</dbReference>
<dbReference type="Pfam" id="PF08241">
    <property type="entry name" value="Methyltransf_11"/>
    <property type="match status" value="1"/>
</dbReference>
<feature type="compositionally biased region" description="Basic and acidic residues" evidence="3">
    <location>
        <begin position="759"/>
        <end position="785"/>
    </location>
</feature>
<accession>A0A6A4X3W3</accession>
<dbReference type="Gene3D" id="3.40.50.150">
    <property type="entry name" value="Vaccinia Virus protein VP39"/>
    <property type="match status" value="2"/>
</dbReference>
<dbReference type="CDD" id="cd02440">
    <property type="entry name" value="AdoMet_MTases"/>
    <property type="match status" value="1"/>
</dbReference>
<dbReference type="InterPro" id="IPR051422">
    <property type="entry name" value="AlkB_tRNA_MeTrf/Diox"/>
</dbReference>
<feature type="region of interest" description="Disordered" evidence="3">
    <location>
        <begin position="421"/>
        <end position="496"/>
    </location>
</feature>
<dbReference type="InterPro" id="IPR013216">
    <property type="entry name" value="Methyltransf_11"/>
</dbReference>
<dbReference type="GO" id="GO:0000049">
    <property type="term" value="F:tRNA binding"/>
    <property type="evidence" value="ECO:0007669"/>
    <property type="project" value="TreeGrafter"/>
</dbReference>
<feature type="region of interest" description="Disordered" evidence="3">
    <location>
        <begin position="522"/>
        <end position="550"/>
    </location>
</feature>
<feature type="compositionally biased region" description="Basic and acidic residues" evidence="3">
    <location>
        <begin position="422"/>
        <end position="434"/>
    </location>
</feature>
<feature type="compositionally biased region" description="Basic residues" evidence="3">
    <location>
        <begin position="286"/>
        <end position="297"/>
    </location>
</feature>
<feature type="compositionally biased region" description="Polar residues" evidence="3">
    <location>
        <begin position="697"/>
        <end position="714"/>
    </location>
</feature>
<organism evidence="5 6">
    <name type="scientific">Amphibalanus amphitrite</name>
    <name type="common">Striped barnacle</name>
    <name type="synonym">Balanus amphitrite</name>
    <dbReference type="NCBI Taxonomy" id="1232801"/>
    <lineage>
        <taxon>Eukaryota</taxon>
        <taxon>Metazoa</taxon>
        <taxon>Ecdysozoa</taxon>
        <taxon>Arthropoda</taxon>
        <taxon>Crustacea</taxon>
        <taxon>Multicrustacea</taxon>
        <taxon>Cirripedia</taxon>
        <taxon>Thoracica</taxon>
        <taxon>Thoracicalcarea</taxon>
        <taxon>Balanomorpha</taxon>
        <taxon>Balanoidea</taxon>
        <taxon>Balanidae</taxon>
        <taxon>Amphibalaninae</taxon>
        <taxon>Amphibalanus</taxon>
    </lineage>
</organism>
<reference evidence="5 6" key="1">
    <citation type="submission" date="2019-07" db="EMBL/GenBank/DDBJ databases">
        <title>Draft genome assembly of a fouling barnacle, Amphibalanus amphitrite (Darwin, 1854): The first reference genome for Thecostraca.</title>
        <authorList>
            <person name="Kim W."/>
        </authorList>
    </citation>
    <scope>NUCLEOTIDE SEQUENCE [LARGE SCALE GENOMIC DNA]</scope>
    <source>
        <strain evidence="5">SNU_AA5</strain>
        <tissue evidence="5">Soma without cirri and trophi</tissue>
    </source>
</reference>
<feature type="compositionally biased region" description="Polar residues" evidence="3">
    <location>
        <begin position="990"/>
        <end position="1007"/>
    </location>
</feature>
<feature type="compositionally biased region" description="Low complexity" evidence="3">
    <location>
        <begin position="1338"/>
        <end position="1357"/>
    </location>
</feature>
<evidence type="ECO:0000256" key="1">
    <source>
        <dbReference type="ARBA" id="ARBA00022603"/>
    </source>
</evidence>
<evidence type="ECO:0000256" key="2">
    <source>
        <dbReference type="ARBA" id="ARBA00022679"/>
    </source>
</evidence>
<feature type="compositionally biased region" description="Basic and acidic residues" evidence="3">
    <location>
        <begin position="522"/>
        <end position="545"/>
    </location>
</feature>
<evidence type="ECO:0000313" key="6">
    <source>
        <dbReference type="Proteomes" id="UP000440578"/>
    </source>
</evidence>
<keyword evidence="6" id="KW-1185">Reference proteome</keyword>
<feature type="compositionally biased region" description="Low complexity" evidence="3">
    <location>
        <begin position="1015"/>
        <end position="1030"/>
    </location>
</feature>
<gene>
    <name evidence="5" type="primary">Trmt9b_1</name>
    <name evidence="5" type="ORF">FJT64_018281</name>
</gene>
<evidence type="ECO:0000313" key="5">
    <source>
        <dbReference type="EMBL" id="KAF0310800.1"/>
    </source>
</evidence>
<dbReference type="PANTHER" id="PTHR13069:SF37">
    <property type="entry name" value="FIRE DANCER"/>
    <property type="match status" value="1"/>
</dbReference>